<proteinExistence type="predicted"/>
<dbReference type="Proteomes" id="UP000663760">
    <property type="component" value="Chromosome 18"/>
</dbReference>
<dbReference type="EMBL" id="LR743605">
    <property type="protein sequence ID" value="CAA2634481.1"/>
    <property type="molecule type" value="Genomic_DNA"/>
</dbReference>
<name>A0A7I8LLF9_SPIIN</name>
<sequence length="45" mass="5122">MIWARVRRSWRCGFAHSTSWCCPLGRRVSIARFPVSISSSTTPNP</sequence>
<evidence type="ECO:0000313" key="3">
    <source>
        <dbReference type="Proteomes" id="UP000663760"/>
    </source>
</evidence>
<reference evidence="2" key="1">
    <citation type="submission" date="2020-02" db="EMBL/GenBank/DDBJ databases">
        <authorList>
            <person name="Scholz U."/>
            <person name="Mascher M."/>
            <person name="Fiebig A."/>
        </authorList>
    </citation>
    <scope>NUCLEOTIDE SEQUENCE</scope>
</reference>
<keyword evidence="3" id="KW-1185">Reference proteome</keyword>
<evidence type="ECO:0000313" key="1">
    <source>
        <dbReference type="EMBL" id="CAA2634481.1"/>
    </source>
</evidence>
<evidence type="ECO:0000313" key="2">
    <source>
        <dbReference type="EMBL" id="CAA7410702.1"/>
    </source>
</evidence>
<dbReference type="AlphaFoldDB" id="A0A7I8LLF9"/>
<organism evidence="2 3">
    <name type="scientific">Spirodela intermedia</name>
    <name type="common">Intermediate duckweed</name>
    <dbReference type="NCBI Taxonomy" id="51605"/>
    <lineage>
        <taxon>Eukaryota</taxon>
        <taxon>Viridiplantae</taxon>
        <taxon>Streptophyta</taxon>
        <taxon>Embryophyta</taxon>
        <taxon>Tracheophyta</taxon>
        <taxon>Spermatophyta</taxon>
        <taxon>Magnoliopsida</taxon>
        <taxon>Liliopsida</taxon>
        <taxon>Araceae</taxon>
        <taxon>Lemnoideae</taxon>
        <taxon>Spirodela</taxon>
    </lineage>
</organism>
<protein>
    <submittedName>
        <fullName evidence="2">Uncharacterized protein</fullName>
    </submittedName>
</protein>
<dbReference type="EMBL" id="LR746281">
    <property type="protein sequence ID" value="CAA7410702.1"/>
    <property type="molecule type" value="Genomic_DNA"/>
</dbReference>
<gene>
    <name evidence="1" type="ORF">SI7747_18019889</name>
    <name evidence="2" type="ORF">SI8410_18021380</name>
</gene>
<accession>A0A7I8LLF9</accession>